<sequence length="439" mass="48329">MKRNTLYSLTTKAIVSMALVVFVGCERGEAELGLPYVDGDQLNFGQMERTPIITYTAPFDSVRSNSPTSGIGLVGGYDDNVFGRTDAKLVTHLVPSGVPTFGTNPICDSVVLFIPYTVSDAGYYGDTTVPFNMSVKTLKNYLDPDSSYYSNRSFATDVEIGNATIAVRPRTPRDWDHLSASRPVLRVPLNTSFGQNVIFPLEGSNAFDNTDNFISTIYGIELSGDASTQAILGLLVPSTDSKVRFYFRNDEMDTSHYDLRMSTSTEFVSTFTHDYSTAAFDIDNQDSTNGEVACYSQAMAGVVTMVKIPNLRHYQDSAWILTRAELNIPVKEGSAVRHRLPDQMQIVVNDTAGRTVVSDYISEGASAVGGTLVTGELRDHSYKFVITRQMQRFLDDKDFLGEFIIVPNNSSSDQSRAVLNGNGSTLEPAELKLYYSRTN</sequence>
<proteinExistence type="predicted"/>
<name>A0A6L3ZEZ5_9FLAO</name>
<dbReference type="InterPro" id="IPR025366">
    <property type="entry name" value="DUF4270"/>
</dbReference>
<organism evidence="1 2">
    <name type="scientific">Phaeocystidibacter marisrubri</name>
    <dbReference type="NCBI Taxonomy" id="1577780"/>
    <lineage>
        <taxon>Bacteria</taxon>
        <taxon>Pseudomonadati</taxon>
        <taxon>Bacteroidota</taxon>
        <taxon>Flavobacteriia</taxon>
        <taxon>Flavobacteriales</taxon>
        <taxon>Phaeocystidibacteraceae</taxon>
        <taxon>Phaeocystidibacter</taxon>
    </lineage>
</organism>
<comment type="caution">
    <text evidence="1">The sequence shown here is derived from an EMBL/GenBank/DDBJ whole genome shotgun (WGS) entry which is preliminary data.</text>
</comment>
<dbReference type="EMBL" id="WBVQ01000002">
    <property type="protein sequence ID" value="KAB2816176.1"/>
    <property type="molecule type" value="Genomic_DNA"/>
</dbReference>
<dbReference type="Pfam" id="PF14092">
    <property type="entry name" value="DUF4270"/>
    <property type="match status" value="1"/>
</dbReference>
<gene>
    <name evidence="1" type="ORF">F8C82_10845</name>
</gene>
<dbReference type="OrthoDB" id="1466062at2"/>
<reference evidence="1 2" key="1">
    <citation type="submission" date="2019-10" db="EMBL/GenBank/DDBJ databases">
        <title>Genome sequence of Phaeocystidibacter marisrubri JCM30614 (type strain).</title>
        <authorList>
            <person name="Bowman J.P."/>
        </authorList>
    </citation>
    <scope>NUCLEOTIDE SEQUENCE [LARGE SCALE GENOMIC DNA]</scope>
    <source>
        <strain evidence="1 2">JCM 30614</strain>
    </source>
</reference>
<evidence type="ECO:0000313" key="1">
    <source>
        <dbReference type="EMBL" id="KAB2816176.1"/>
    </source>
</evidence>
<evidence type="ECO:0000313" key="2">
    <source>
        <dbReference type="Proteomes" id="UP000484164"/>
    </source>
</evidence>
<dbReference type="Proteomes" id="UP000484164">
    <property type="component" value="Unassembled WGS sequence"/>
</dbReference>
<dbReference type="RefSeq" id="WP_151693604.1">
    <property type="nucleotide sequence ID" value="NZ_BMGX01000001.1"/>
</dbReference>
<dbReference type="PROSITE" id="PS51257">
    <property type="entry name" value="PROKAR_LIPOPROTEIN"/>
    <property type="match status" value="1"/>
</dbReference>
<accession>A0A6L3ZEZ5</accession>
<protein>
    <submittedName>
        <fullName evidence="1">DUF4270 domain-containing protein</fullName>
    </submittedName>
</protein>
<dbReference type="AlphaFoldDB" id="A0A6L3ZEZ5"/>
<keyword evidence="2" id="KW-1185">Reference proteome</keyword>